<dbReference type="CDD" id="cd00761">
    <property type="entry name" value="Glyco_tranf_GTA_type"/>
    <property type="match status" value="1"/>
</dbReference>
<dbReference type="AlphaFoldDB" id="A0A975YI61"/>
<protein>
    <submittedName>
        <fullName evidence="5">Glycosyltransferase family 2 protein</fullName>
    </submittedName>
</protein>
<proteinExistence type="inferred from homology"/>
<dbReference type="GO" id="GO:0016757">
    <property type="term" value="F:glycosyltransferase activity"/>
    <property type="evidence" value="ECO:0007669"/>
    <property type="project" value="UniProtKB-KW"/>
</dbReference>
<evidence type="ECO:0000256" key="2">
    <source>
        <dbReference type="ARBA" id="ARBA00022676"/>
    </source>
</evidence>
<keyword evidence="6" id="KW-1185">Reference proteome</keyword>
<keyword evidence="2" id="KW-0328">Glycosyltransferase</keyword>
<dbReference type="RefSeq" id="WP_257894931.1">
    <property type="nucleotide sequence ID" value="NZ_JAIMBW010000002.1"/>
</dbReference>
<reference evidence="5 6" key="1">
    <citation type="submission" date="2021-07" db="EMBL/GenBank/DDBJ databases">
        <title>Karlodiniumbacter phycospheric gen. nov., sp. nov., a phycosphere bacterium isolated from karlodinium veneficum.</title>
        <authorList>
            <person name="Peng Y."/>
            <person name="Jiang L."/>
            <person name="Lee J."/>
        </authorList>
    </citation>
    <scope>NUCLEOTIDE SEQUENCE</scope>
    <source>
        <strain evidence="5 6">N5</strain>
    </source>
</reference>
<keyword evidence="3" id="KW-0808">Transferase</keyword>
<evidence type="ECO:0000313" key="5">
    <source>
        <dbReference type="EMBL" id="QXL90172.1"/>
    </source>
</evidence>
<dbReference type="Pfam" id="PF00535">
    <property type="entry name" value="Glycos_transf_2"/>
    <property type="match status" value="1"/>
</dbReference>
<comment type="similarity">
    <text evidence="1">Belongs to the glycosyltransferase 2 family.</text>
</comment>
<organism evidence="5">
    <name type="scientific">Gymnodinialimonas phycosphaerae</name>
    <dbReference type="NCBI Taxonomy" id="2841589"/>
    <lineage>
        <taxon>Bacteria</taxon>
        <taxon>Pseudomonadati</taxon>
        <taxon>Pseudomonadota</taxon>
        <taxon>Alphaproteobacteria</taxon>
        <taxon>Rhodobacterales</taxon>
        <taxon>Paracoccaceae</taxon>
        <taxon>Gymnodinialimonas</taxon>
    </lineage>
</organism>
<sequence length="310" mass="35015">MSICITLCTRGRPQMLARCLSSLCPAIARMSEPVFVVVVENDTEVQSRDIVMSFTDRLDIHYAQEVEPGIPFARNRAIETALSIGFDWLIFIDDDEWVAEDWLTTFTAARNTYPDAEVLTGPVLRDYPANAPGWLPHSGRAGHATGTRLPAAATNNTMVAARLFRPDGLAMRLNEQMRYTGGSDTEFFLRFSRKGGQVIWVEEARVFEEYPDNRSTLSWHIQRNIRRASGGVMIERMHGQSKLRYVVPRVGQCLYLGLGRIVQGTGQMLFGRRRGRDQMTKGLLSLASAWGYLRGLFNLQSNPYQRIDGY</sequence>
<name>A0A975YI61_9RHOB</name>
<dbReference type="Proteomes" id="UP000693972">
    <property type="component" value="Unassembled WGS sequence"/>
</dbReference>
<dbReference type="PANTHER" id="PTHR43179">
    <property type="entry name" value="RHAMNOSYLTRANSFERASE WBBL"/>
    <property type="match status" value="1"/>
</dbReference>
<dbReference type="InterPro" id="IPR001173">
    <property type="entry name" value="Glyco_trans_2-like"/>
</dbReference>
<evidence type="ECO:0000259" key="4">
    <source>
        <dbReference type="Pfam" id="PF00535"/>
    </source>
</evidence>
<feature type="domain" description="Glycosyltransferase 2-like" evidence="4">
    <location>
        <begin position="4"/>
        <end position="112"/>
    </location>
</feature>
<gene>
    <name evidence="5" type="ORF">KUL25_21615</name>
</gene>
<dbReference type="EMBL" id="CP078074">
    <property type="protein sequence ID" value="QXL90172.1"/>
    <property type="molecule type" value="Genomic_DNA"/>
</dbReference>
<accession>A0A975YI61</accession>
<dbReference type="InterPro" id="IPR029044">
    <property type="entry name" value="Nucleotide-diphossugar_trans"/>
</dbReference>
<dbReference type="Gene3D" id="3.90.550.10">
    <property type="entry name" value="Spore Coat Polysaccharide Biosynthesis Protein SpsA, Chain A"/>
    <property type="match status" value="1"/>
</dbReference>
<evidence type="ECO:0000256" key="3">
    <source>
        <dbReference type="ARBA" id="ARBA00022679"/>
    </source>
</evidence>
<dbReference type="PANTHER" id="PTHR43179:SF12">
    <property type="entry name" value="GALACTOFURANOSYLTRANSFERASE GLFT2"/>
    <property type="match status" value="1"/>
</dbReference>
<dbReference type="SUPFAM" id="SSF53448">
    <property type="entry name" value="Nucleotide-diphospho-sugar transferases"/>
    <property type="match status" value="1"/>
</dbReference>
<dbReference type="EMBL" id="JAIMBW010000002">
    <property type="protein sequence ID" value="MBY4895368.1"/>
    <property type="molecule type" value="Genomic_DNA"/>
</dbReference>
<evidence type="ECO:0000256" key="1">
    <source>
        <dbReference type="ARBA" id="ARBA00006739"/>
    </source>
</evidence>
<evidence type="ECO:0000313" key="6">
    <source>
        <dbReference type="Proteomes" id="UP000693972"/>
    </source>
</evidence>